<dbReference type="EMBL" id="LACI01001800">
    <property type="protein sequence ID" value="KJU83648.1"/>
    <property type="molecule type" value="Genomic_DNA"/>
</dbReference>
<organism evidence="1 2">
    <name type="scientific">Candidatus Magnetobacterium bavaricum</name>
    <dbReference type="NCBI Taxonomy" id="29290"/>
    <lineage>
        <taxon>Bacteria</taxon>
        <taxon>Pseudomonadati</taxon>
        <taxon>Nitrospirota</taxon>
        <taxon>Thermodesulfovibrionia</taxon>
        <taxon>Thermodesulfovibrionales</taxon>
        <taxon>Candidatus Magnetobacteriaceae</taxon>
        <taxon>Candidatus Magnetobacterium</taxon>
    </lineage>
</organism>
<dbReference type="Proteomes" id="UP000033423">
    <property type="component" value="Unassembled WGS sequence"/>
</dbReference>
<reference evidence="1 2" key="1">
    <citation type="submission" date="2015-02" db="EMBL/GenBank/DDBJ databases">
        <title>Single-cell genomics of uncultivated deep-branching MTB reveals a conserved set of magnetosome genes.</title>
        <authorList>
            <person name="Kolinko S."/>
            <person name="Richter M."/>
            <person name="Glockner F.O."/>
            <person name="Brachmann A."/>
            <person name="Schuler D."/>
        </authorList>
    </citation>
    <scope>NUCLEOTIDE SEQUENCE [LARGE SCALE GENOMIC DNA]</scope>
    <source>
        <strain evidence="1">TM-1</strain>
    </source>
</reference>
<evidence type="ECO:0000313" key="2">
    <source>
        <dbReference type="Proteomes" id="UP000033423"/>
    </source>
</evidence>
<keyword evidence="2" id="KW-1185">Reference proteome</keyword>
<protein>
    <submittedName>
        <fullName evidence="1">Uncharacterized protein</fullName>
    </submittedName>
</protein>
<gene>
    <name evidence="1" type="ORF">MBAV_004158</name>
</gene>
<dbReference type="AlphaFoldDB" id="A0A0F3GSH9"/>
<evidence type="ECO:0000313" key="1">
    <source>
        <dbReference type="EMBL" id="KJU83648.1"/>
    </source>
</evidence>
<name>A0A0F3GSH9_9BACT</name>
<proteinExistence type="predicted"/>
<sequence length="109" mass="12397">MCSLFGDLDVVLPGFLAKRLHPRQFFPVAPHIAGLTLYRKARSCLGKQIVLKDNNPRYQINPLFLQRLYQLPGIPDGDDLLGTDLRGQRYRTLVVYHPPVALDVYHEGV</sequence>
<comment type="caution">
    <text evidence="1">The sequence shown here is derived from an EMBL/GenBank/DDBJ whole genome shotgun (WGS) entry which is preliminary data.</text>
</comment>
<accession>A0A0F3GSH9</accession>